<feature type="compositionally biased region" description="Basic and acidic residues" evidence="1">
    <location>
        <begin position="182"/>
        <end position="195"/>
    </location>
</feature>
<organism evidence="2 3">
    <name type="scientific">Gouania willdenowi</name>
    <name type="common">Blunt-snouted clingfish</name>
    <name type="synonym">Lepadogaster willdenowi</name>
    <dbReference type="NCBI Taxonomy" id="441366"/>
    <lineage>
        <taxon>Eukaryota</taxon>
        <taxon>Metazoa</taxon>
        <taxon>Chordata</taxon>
        <taxon>Craniata</taxon>
        <taxon>Vertebrata</taxon>
        <taxon>Euteleostomi</taxon>
        <taxon>Actinopterygii</taxon>
        <taxon>Neopterygii</taxon>
        <taxon>Teleostei</taxon>
        <taxon>Neoteleostei</taxon>
        <taxon>Acanthomorphata</taxon>
        <taxon>Ovalentaria</taxon>
        <taxon>Blenniimorphae</taxon>
        <taxon>Blenniiformes</taxon>
        <taxon>Gobiesocoidei</taxon>
        <taxon>Gobiesocidae</taxon>
        <taxon>Gobiesocinae</taxon>
        <taxon>Gouania</taxon>
    </lineage>
</organism>
<dbReference type="CTD" id="9851"/>
<evidence type="ECO:0000313" key="2">
    <source>
        <dbReference type="Ensembl" id="ENSGWIP00000011266.1"/>
    </source>
</evidence>
<dbReference type="AlphaFoldDB" id="A0A8C5DST3"/>
<evidence type="ECO:0000256" key="1">
    <source>
        <dbReference type="SAM" id="MobiDB-lite"/>
    </source>
</evidence>
<dbReference type="Proteomes" id="UP000694680">
    <property type="component" value="Chromosome 13"/>
</dbReference>
<dbReference type="InterPro" id="IPR031447">
    <property type="entry name" value="MNR"/>
</dbReference>
<accession>A0A8C5DST3</accession>
<keyword evidence="3" id="KW-1185">Reference proteome</keyword>
<reference evidence="2" key="1">
    <citation type="submission" date="2020-06" db="EMBL/GenBank/DDBJ databases">
        <authorList>
            <consortium name="Wellcome Sanger Institute Data Sharing"/>
        </authorList>
    </citation>
    <scope>NUCLEOTIDE SEQUENCE [LARGE SCALE GENOMIC DNA]</scope>
</reference>
<dbReference type="PANTHER" id="PTHR15732">
    <property type="entry name" value="PROTEIN MOONRAKER"/>
    <property type="match status" value="1"/>
</dbReference>
<feature type="compositionally biased region" description="Polar residues" evidence="1">
    <location>
        <begin position="371"/>
        <end position="385"/>
    </location>
</feature>
<feature type="region of interest" description="Disordered" evidence="1">
    <location>
        <begin position="487"/>
        <end position="526"/>
    </location>
</feature>
<protein>
    <recommendedName>
        <fullName evidence="4">Protein moonraker</fullName>
    </recommendedName>
</protein>
<dbReference type="GO" id="GO:0007099">
    <property type="term" value="P:centriole replication"/>
    <property type="evidence" value="ECO:0007669"/>
    <property type="project" value="InterPro"/>
</dbReference>
<dbReference type="GeneID" id="114474985"/>
<feature type="compositionally biased region" description="Basic and acidic residues" evidence="1">
    <location>
        <begin position="499"/>
        <end position="509"/>
    </location>
</feature>
<name>A0A8C5DST3_GOUWI</name>
<reference evidence="2" key="2">
    <citation type="submission" date="2025-08" db="UniProtKB">
        <authorList>
            <consortium name="Ensembl"/>
        </authorList>
    </citation>
    <scope>IDENTIFICATION</scope>
</reference>
<dbReference type="PANTHER" id="PTHR15732:SF4">
    <property type="entry name" value="PROTEIN MOONRAKER"/>
    <property type="match status" value="1"/>
</dbReference>
<dbReference type="Pfam" id="PF15718">
    <property type="entry name" value="MNR"/>
    <property type="match status" value="3"/>
</dbReference>
<sequence length="845" mass="95113">MAYLETSPSIYKLEQSKSKCWVASGSKRLPDRRSQTQLLFTEVPSSSGNRVTRVGLPAPIVIERLLPVPEAPEDDERPRSSITFTAVSEERLQAAVKLAQRDLRRGFLDLQPKAFSGVSQEASQFETSEVEDRQAKVRTQTRTKLKPPNPTKNVCPPTEKRQAAKTNPASLLPRAGMSPPTRDTEGPRPMEGGKDASLRCEIRRLQSELELYIQKVKESTATLRGWKTEEPLEPEEQHKLEIHQQQQAARSARIIYVLQRQVKDIHEEAEKLPNSKMWDSKKASTISKLAAAYRASRRALQQIIHPFLHPPRAKVPSHYREISQVIRQLSLCSGKVEADQGSAVPLMTINVLEKLETLDSALSEQEMLSKVQAQTCPSNRKSPVSSPRKGNYAGKRLAMRTRSRKNPSNLPMSRGEVLRNGLIRLAQQRELKELQNNNKNRKTVHTKKPKAGRVKFNPTTNSGFQQPTVSSRLRVNQLPEKEHAVPWIPTSPYSAHPHRSPERGREEPRCAFSPVKASPSSPKQGVVVSGLGTQPLLSSGKKQEARNEALREARLDKMTMQRLGDPNQLNKEEAEHIQRIRFEGVSPMHWAEEYEQEARERISPFLEEQLTEVLVENLLEDASQAAWAVETDRRFEVRAQRRLQAPTLESMLLRMEEIQRDQEEVRRRFASINYSDPFYRDRAGVAGSQLSAPDNPPASPQPVRLTKPALTRPSGADIFLEKPVETGHSLLSESSLAEEQQHTHNVPPESVQGNTVISVSNSLLRNIRRYREDYDSYLRALALKDVSRLNPWAVAESVADELLSEAIADVAAEFQDVVEECAEAVFTSEFLQPIQSPPSSTAISQ</sequence>
<dbReference type="GO" id="GO:0034451">
    <property type="term" value="C:centriolar satellite"/>
    <property type="evidence" value="ECO:0007669"/>
    <property type="project" value="TreeGrafter"/>
</dbReference>
<evidence type="ECO:0000313" key="3">
    <source>
        <dbReference type="Proteomes" id="UP000694680"/>
    </source>
</evidence>
<dbReference type="GO" id="GO:0071539">
    <property type="term" value="P:protein localization to centrosome"/>
    <property type="evidence" value="ECO:0007669"/>
    <property type="project" value="TreeGrafter"/>
</dbReference>
<feature type="region of interest" description="Disordered" evidence="1">
    <location>
        <begin position="686"/>
        <end position="708"/>
    </location>
</feature>
<dbReference type="RefSeq" id="XP_028321431.1">
    <property type="nucleotide sequence ID" value="XM_028465630.1"/>
</dbReference>
<proteinExistence type="predicted"/>
<feature type="region of interest" description="Disordered" evidence="1">
    <location>
        <begin position="369"/>
        <end position="417"/>
    </location>
</feature>
<feature type="compositionally biased region" description="Basic residues" evidence="1">
    <location>
        <begin position="439"/>
        <end position="453"/>
    </location>
</feature>
<evidence type="ECO:0008006" key="4">
    <source>
        <dbReference type="Google" id="ProtNLM"/>
    </source>
</evidence>
<gene>
    <name evidence="2" type="primary">kiaa0753</name>
</gene>
<reference evidence="2" key="3">
    <citation type="submission" date="2025-09" db="UniProtKB">
        <authorList>
            <consortium name="Ensembl"/>
        </authorList>
    </citation>
    <scope>IDENTIFICATION</scope>
</reference>
<feature type="region of interest" description="Disordered" evidence="1">
    <location>
        <begin position="433"/>
        <end position="469"/>
    </location>
</feature>
<feature type="region of interest" description="Disordered" evidence="1">
    <location>
        <begin position="125"/>
        <end position="195"/>
    </location>
</feature>
<dbReference type="Ensembl" id="ENSGWIT00000012550.1">
    <property type="protein sequence ID" value="ENSGWIP00000011266.1"/>
    <property type="gene ID" value="ENSGWIG00000006628.1"/>
</dbReference>
<feature type="compositionally biased region" description="Polar residues" evidence="1">
    <location>
        <begin position="457"/>
        <end position="469"/>
    </location>
</feature>